<evidence type="ECO:0008006" key="4">
    <source>
        <dbReference type="Google" id="ProtNLM"/>
    </source>
</evidence>
<keyword evidence="1" id="KW-0812">Transmembrane</keyword>
<reference evidence="2 3" key="1">
    <citation type="journal article" date="2016" name="C (Basel)">
        <title>Selective Growth of and Electricity Production by Marine Exoelectrogenic Bacteria in Self-Aggregated Hydrogel of Microbially Reduced Graphene Oxide.</title>
        <authorList>
            <person name="Yoshida N."/>
            <person name="Goto Y."/>
            <person name="Miyata Y."/>
        </authorList>
    </citation>
    <scope>NUCLEOTIDE SEQUENCE [LARGE SCALE GENOMIC DNA]</scope>
    <source>
        <strain evidence="2 3">NIT-T3</strain>
    </source>
</reference>
<accession>A0ABM8HXS0</accession>
<evidence type="ECO:0000256" key="1">
    <source>
        <dbReference type="SAM" id="Phobius"/>
    </source>
</evidence>
<gene>
    <name evidence="2" type="ORF">DESUT3_23920</name>
</gene>
<evidence type="ECO:0000313" key="2">
    <source>
        <dbReference type="EMBL" id="BCR05323.1"/>
    </source>
</evidence>
<dbReference type="Proteomes" id="UP001319827">
    <property type="component" value="Chromosome"/>
</dbReference>
<proteinExistence type="predicted"/>
<sequence length="157" mass="16925">MIEEQGTVIELRGKHIAAVLCEKSSFCKNCASMEACQVGTDNKSKVIEAHNSIGAQVGERVRLVTSTKNFLQSSFVLYMVPLIALLVGAVIGNLVGEKLEGVDPNLLSAILGTAFLAGSYMVIKVGSRAIPKENYMPRIVEIIPLDEHLPDDLKNGN</sequence>
<keyword evidence="3" id="KW-1185">Reference proteome</keyword>
<feature type="transmembrane region" description="Helical" evidence="1">
    <location>
        <begin position="75"/>
        <end position="94"/>
    </location>
</feature>
<name>A0ABM8HXS0_9BACT</name>
<evidence type="ECO:0000313" key="3">
    <source>
        <dbReference type="Proteomes" id="UP001319827"/>
    </source>
</evidence>
<dbReference type="RefSeq" id="WP_221248754.1">
    <property type="nucleotide sequence ID" value="NZ_AP024355.1"/>
</dbReference>
<dbReference type="Pfam" id="PF04246">
    <property type="entry name" value="RseC_MucC"/>
    <property type="match status" value="1"/>
</dbReference>
<dbReference type="InterPro" id="IPR026268">
    <property type="entry name" value="RseC"/>
</dbReference>
<protein>
    <recommendedName>
        <fullName evidence="4">Positive regulator of sigma(E), RseC/MucC</fullName>
    </recommendedName>
</protein>
<organism evidence="2 3">
    <name type="scientific">Desulfuromonas versatilis</name>
    <dbReference type="NCBI Taxonomy" id="2802975"/>
    <lineage>
        <taxon>Bacteria</taxon>
        <taxon>Pseudomonadati</taxon>
        <taxon>Thermodesulfobacteriota</taxon>
        <taxon>Desulfuromonadia</taxon>
        <taxon>Desulfuromonadales</taxon>
        <taxon>Desulfuromonadaceae</taxon>
        <taxon>Desulfuromonas</taxon>
    </lineage>
</organism>
<keyword evidence="1" id="KW-0472">Membrane</keyword>
<dbReference type="EMBL" id="AP024355">
    <property type="protein sequence ID" value="BCR05323.1"/>
    <property type="molecule type" value="Genomic_DNA"/>
</dbReference>
<dbReference type="PANTHER" id="PTHR35867">
    <property type="entry name" value="PROTEIN RSEC"/>
    <property type="match status" value="1"/>
</dbReference>
<keyword evidence="1" id="KW-1133">Transmembrane helix</keyword>
<dbReference type="InterPro" id="IPR007359">
    <property type="entry name" value="SigmaE_reg_RseC_MucC"/>
</dbReference>
<dbReference type="PIRSF" id="PIRSF004923">
    <property type="entry name" value="RseC"/>
    <property type="match status" value="1"/>
</dbReference>
<feature type="transmembrane region" description="Helical" evidence="1">
    <location>
        <begin position="106"/>
        <end position="123"/>
    </location>
</feature>
<reference evidence="2 3" key="2">
    <citation type="journal article" date="2021" name="Int. J. Syst. Evol. Microbiol.">
        <title>Isolation and Polyphasic Characterization of Desulfuromonas versatilis sp. Nov., an Electrogenic Bacteria Capable of Versatile Metabolism Isolated from a Graphene Oxide-Reducing Enrichment Culture.</title>
        <authorList>
            <person name="Xie L."/>
            <person name="Yoshida N."/>
            <person name="Ishii S."/>
            <person name="Meng L."/>
        </authorList>
    </citation>
    <scope>NUCLEOTIDE SEQUENCE [LARGE SCALE GENOMIC DNA]</scope>
    <source>
        <strain evidence="2 3">NIT-T3</strain>
    </source>
</reference>
<dbReference type="PANTHER" id="PTHR35867:SF1">
    <property type="entry name" value="PROTEIN RSEC"/>
    <property type="match status" value="1"/>
</dbReference>